<feature type="transmembrane region" description="Helical" evidence="7">
    <location>
        <begin position="254"/>
        <end position="276"/>
    </location>
</feature>
<dbReference type="InterPro" id="IPR020846">
    <property type="entry name" value="MFS_dom"/>
</dbReference>
<dbReference type="PANTHER" id="PTHR23517:SF13">
    <property type="entry name" value="MAJOR FACILITATOR SUPERFAMILY MFS_1"/>
    <property type="match status" value="1"/>
</dbReference>
<comment type="subcellular location">
    <subcellularLocation>
        <location evidence="1">Cell membrane</location>
        <topology evidence="1">Multi-pass membrane protein</topology>
    </subcellularLocation>
</comment>
<feature type="transmembrane region" description="Helical" evidence="7">
    <location>
        <begin position="177"/>
        <end position="198"/>
    </location>
</feature>
<dbReference type="Proteomes" id="UP001501343">
    <property type="component" value="Unassembled WGS sequence"/>
</dbReference>
<feature type="transmembrane region" description="Helical" evidence="7">
    <location>
        <begin position="139"/>
        <end position="165"/>
    </location>
</feature>
<dbReference type="InterPro" id="IPR011701">
    <property type="entry name" value="MFS"/>
</dbReference>
<feature type="transmembrane region" description="Helical" evidence="7">
    <location>
        <begin position="104"/>
        <end position="127"/>
    </location>
</feature>
<keyword evidence="4 7" id="KW-0812">Transmembrane</keyword>
<dbReference type="InterPro" id="IPR036259">
    <property type="entry name" value="MFS_trans_sf"/>
</dbReference>
<accession>A0ABP5BCP6</accession>
<feature type="transmembrane region" description="Helical" evidence="7">
    <location>
        <begin position="311"/>
        <end position="334"/>
    </location>
</feature>
<evidence type="ECO:0000256" key="6">
    <source>
        <dbReference type="ARBA" id="ARBA00023136"/>
    </source>
</evidence>
<evidence type="ECO:0000256" key="7">
    <source>
        <dbReference type="SAM" id="Phobius"/>
    </source>
</evidence>
<keyword evidence="6 7" id="KW-0472">Membrane</keyword>
<feature type="domain" description="Major facilitator superfamily (MFS) profile" evidence="8">
    <location>
        <begin position="13"/>
        <end position="399"/>
    </location>
</feature>
<evidence type="ECO:0000313" key="10">
    <source>
        <dbReference type="Proteomes" id="UP001501343"/>
    </source>
</evidence>
<evidence type="ECO:0000256" key="5">
    <source>
        <dbReference type="ARBA" id="ARBA00022989"/>
    </source>
</evidence>
<evidence type="ECO:0000259" key="8">
    <source>
        <dbReference type="PROSITE" id="PS50850"/>
    </source>
</evidence>
<evidence type="ECO:0000256" key="2">
    <source>
        <dbReference type="ARBA" id="ARBA00022448"/>
    </source>
</evidence>
<feature type="transmembrane region" description="Helical" evidence="7">
    <location>
        <begin position="45"/>
        <end position="68"/>
    </location>
</feature>
<keyword evidence="5 7" id="KW-1133">Transmembrane helix</keyword>
<gene>
    <name evidence="9" type="ORF">GCM10009775_32420</name>
</gene>
<feature type="transmembrane region" description="Helical" evidence="7">
    <location>
        <begin position="376"/>
        <end position="395"/>
    </location>
</feature>
<proteinExistence type="predicted"/>
<feature type="transmembrane region" description="Helical" evidence="7">
    <location>
        <begin position="346"/>
        <end position="370"/>
    </location>
</feature>
<keyword evidence="10" id="KW-1185">Reference proteome</keyword>
<feature type="transmembrane region" description="Helical" evidence="7">
    <location>
        <begin position="285"/>
        <end position="305"/>
    </location>
</feature>
<organism evidence="9 10">
    <name type="scientific">Microbacterium aoyamense</name>
    <dbReference type="NCBI Taxonomy" id="344166"/>
    <lineage>
        <taxon>Bacteria</taxon>
        <taxon>Bacillati</taxon>
        <taxon>Actinomycetota</taxon>
        <taxon>Actinomycetes</taxon>
        <taxon>Micrococcales</taxon>
        <taxon>Microbacteriaceae</taxon>
        <taxon>Microbacterium</taxon>
    </lineage>
</organism>
<dbReference type="PANTHER" id="PTHR23517">
    <property type="entry name" value="RESISTANCE PROTEIN MDTM, PUTATIVE-RELATED-RELATED"/>
    <property type="match status" value="1"/>
</dbReference>
<dbReference type="Pfam" id="PF07690">
    <property type="entry name" value="MFS_1"/>
    <property type="match status" value="1"/>
</dbReference>
<feature type="transmembrane region" description="Helical" evidence="7">
    <location>
        <begin position="219"/>
        <end position="242"/>
    </location>
</feature>
<evidence type="ECO:0000256" key="4">
    <source>
        <dbReference type="ARBA" id="ARBA00022692"/>
    </source>
</evidence>
<dbReference type="RefSeq" id="WP_248151983.1">
    <property type="nucleotide sequence ID" value="NZ_BAAAOF010000008.1"/>
</dbReference>
<dbReference type="Gene3D" id="1.20.1250.20">
    <property type="entry name" value="MFS general substrate transporter like domains"/>
    <property type="match status" value="1"/>
</dbReference>
<sequence length="399" mass="41039">MTNASSRAVSAATGFWIVAVVFLTAMAYSTIPTPLYTLYQQRDGFAVWVITMIFAAYAVGVVLSLFFAGHLSDVFGRRRMLVIAVLVSAASAVMFLVWNDVAGLLAARLVNGVSIGILTATATAHVSELRARSKPDEDPIIAASVAGAANLGGLALGPLIGGFFVEFLPDPLVLPHAVFLVLLLAAGAALLVVPETVMRPVPRPRYHPQRLAFPPGSRPSFVAAGLGAFASFALFGLFTSLAPTFLVDAFHAPSHLLAGATPFAVFASAAIAQVVLARVALRRQLAIAVLSCAVGLIAIAVGAVLPSLALFLVGGIIGGVGVGILFRSAIATAAGLAAPGKRGETLALIFLIAYCGLALPVIAVGVSLLFFGETAVLLVFTALVLVATVSAGTVMRRRA</sequence>
<dbReference type="InterPro" id="IPR050171">
    <property type="entry name" value="MFS_Transporters"/>
</dbReference>
<keyword evidence="2" id="KW-0813">Transport</keyword>
<comment type="caution">
    <text evidence="9">The sequence shown here is derived from an EMBL/GenBank/DDBJ whole genome shotgun (WGS) entry which is preliminary data.</text>
</comment>
<feature type="transmembrane region" description="Helical" evidence="7">
    <location>
        <begin position="80"/>
        <end position="98"/>
    </location>
</feature>
<reference evidence="10" key="1">
    <citation type="journal article" date="2019" name="Int. J. Syst. Evol. Microbiol.">
        <title>The Global Catalogue of Microorganisms (GCM) 10K type strain sequencing project: providing services to taxonomists for standard genome sequencing and annotation.</title>
        <authorList>
            <consortium name="The Broad Institute Genomics Platform"/>
            <consortium name="The Broad Institute Genome Sequencing Center for Infectious Disease"/>
            <person name="Wu L."/>
            <person name="Ma J."/>
        </authorList>
    </citation>
    <scope>NUCLEOTIDE SEQUENCE [LARGE SCALE GENOMIC DNA]</scope>
    <source>
        <strain evidence="10">JCM 14900</strain>
    </source>
</reference>
<dbReference type="SUPFAM" id="SSF103473">
    <property type="entry name" value="MFS general substrate transporter"/>
    <property type="match status" value="1"/>
</dbReference>
<name>A0ABP5BCP6_9MICO</name>
<evidence type="ECO:0000256" key="3">
    <source>
        <dbReference type="ARBA" id="ARBA00022475"/>
    </source>
</evidence>
<dbReference type="EMBL" id="BAAAOF010000008">
    <property type="protein sequence ID" value="GAA1937847.1"/>
    <property type="molecule type" value="Genomic_DNA"/>
</dbReference>
<evidence type="ECO:0000313" key="9">
    <source>
        <dbReference type="EMBL" id="GAA1937847.1"/>
    </source>
</evidence>
<dbReference type="PROSITE" id="PS50850">
    <property type="entry name" value="MFS"/>
    <property type="match status" value="1"/>
</dbReference>
<protein>
    <submittedName>
        <fullName evidence="9">MFS transporter</fullName>
    </submittedName>
</protein>
<keyword evidence="3" id="KW-1003">Cell membrane</keyword>
<evidence type="ECO:0000256" key="1">
    <source>
        <dbReference type="ARBA" id="ARBA00004651"/>
    </source>
</evidence>